<dbReference type="EMBL" id="FRDN01000009">
    <property type="protein sequence ID" value="SHN77483.1"/>
    <property type="molecule type" value="Genomic_DNA"/>
</dbReference>
<proteinExistence type="predicted"/>
<organism evidence="1 2">
    <name type="scientific">Desulfitobacterium chlororespirans DSM 11544</name>
    <dbReference type="NCBI Taxonomy" id="1121395"/>
    <lineage>
        <taxon>Bacteria</taxon>
        <taxon>Bacillati</taxon>
        <taxon>Bacillota</taxon>
        <taxon>Clostridia</taxon>
        <taxon>Eubacteriales</taxon>
        <taxon>Desulfitobacteriaceae</taxon>
        <taxon>Desulfitobacterium</taxon>
    </lineage>
</organism>
<keyword evidence="2" id="KW-1185">Reference proteome</keyword>
<evidence type="ECO:0000313" key="2">
    <source>
        <dbReference type="Proteomes" id="UP000184010"/>
    </source>
</evidence>
<protein>
    <submittedName>
        <fullName evidence="1">Protein gp37</fullName>
    </submittedName>
</protein>
<sequence length="286" mass="32772">MAENSRIEWTDHTWNPWQGCHPVSPGCDHCYMYRDKNRYGQDPATVKRSSNQTFRSPLKLKSGLVFTCSWSDFFIEEADEWREEAWEIIRKTPQLTYQILTKRPVNIVDRLPSDWGNGWPNVWLGVTAENQEQADKRIPLLLRIPAAVRFVSVEPMLGPINLMYIDHDWQTNALTGKQFDMGRPWKDTGKLAWVICGGETGPGARPMHPDWVRDLRDQCRATDVPFLFKQWGEYAPCDHFSGILTPGPVISLDGQPNGLMAKVGKVKAGRLLDGRTWDEFPEVHHG</sequence>
<accession>A0A1M7U3L4</accession>
<dbReference type="Pfam" id="PF07505">
    <property type="entry name" value="DUF5131"/>
    <property type="match status" value="1"/>
</dbReference>
<evidence type="ECO:0000313" key="1">
    <source>
        <dbReference type="EMBL" id="SHN77483.1"/>
    </source>
</evidence>
<dbReference type="STRING" id="1121395.SAMN02745215_02892"/>
<reference evidence="2" key="1">
    <citation type="submission" date="2016-12" db="EMBL/GenBank/DDBJ databases">
        <authorList>
            <person name="Varghese N."/>
            <person name="Submissions S."/>
        </authorList>
    </citation>
    <scope>NUCLEOTIDE SEQUENCE [LARGE SCALE GENOMIC DNA]</scope>
    <source>
        <strain evidence="2">DSM 11544</strain>
    </source>
</reference>
<dbReference type="Proteomes" id="UP000184010">
    <property type="component" value="Unassembled WGS sequence"/>
</dbReference>
<name>A0A1M7U3L4_9FIRM</name>
<dbReference type="InterPro" id="IPR011101">
    <property type="entry name" value="DUF5131"/>
</dbReference>
<dbReference type="AlphaFoldDB" id="A0A1M7U3L4"/>
<gene>
    <name evidence="1" type="ORF">SAMN02745215_02892</name>
</gene>